<reference evidence="2" key="1">
    <citation type="submission" date="2017-01" db="EMBL/GenBank/DDBJ databases">
        <authorList>
            <person name="Varghese N."/>
            <person name="Submissions S."/>
        </authorList>
    </citation>
    <scope>NUCLEOTIDE SEQUENCE [LARGE SCALE GENOMIC DNA]</scope>
    <source>
        <strain evidence="2">DSM 29430</strain>
    </source>
</reference>
<gene>
    <name evidence="1" type="ORF">SAMN05421759_11056</name>
</gene>
<evidence type="ECO:0000313" key="1">
    <source>
        <dbReference type="EMBL" id="SIT01806.1"/>
    </source>
</evidence>
<organism evidence="1 2">
    <name type="scientific">Roseivivax lentus</name>
    <dbReference type="NCBI Taxonomy" id="633194"/>
    <lineage>
        <taxon>Bacteria</taxon>
        <taxon>Pseudomonadati</taxon>
        <taxon>Pseudomonadota</taxon>
        <taxon>Alphaproteobacteria</taxon>
        <taxon>Rhodobacterales</taxon>
        <taxon>Roseobacteraceae</taxon>
        <taxon>Roseivivax</taxon>
    </lineage>
</organism>
<dbReference type="AlphaFoldDB" id="A0A1N7NU57"/>
<sequence>MTRFATDDLFQLLPAYLRVRDAEEGARVKGRVAPGDARDIEDFGPLRTLASLIAREAQIVDESLDDLYDNAFIETCAPWVIPYIGDLLGMRGLEDIPEGIDMRARVADALALRARKGTLRALEHASGTASNWPVYAAEYWNRLVHAQSMRLLHPDFGGSVDMRDRAALARIGTAFERNSRNVEVRRIETAGGQWNRGNIGIHIWRLRPYSISGHPATQAPGDRRFRFHPLGCDAQLFDRAHDRPLIDTPVTEDVLPSPIARWIMDEAPGTFYGQNRAMMLMLDGTEVPVEQICVAHLGDEPGGGAEPPWNHPPRDDRIMIDPELGRIVLRTGDPANPDLRVTCHFARPLEIGGGEHGSRDLDDLSAGTVIAPGGPPVSTAINAAGGQGLFVLDATDIYTAGGTITVPAGGALRLVAATQHFPTLRLTSELDFALGDGATLELNGLRIFNAPVRISGTGETATIADTTLVPGRRLNRLGAPEQPNAAALFVDAVGITLDMARVITGPVRLEAEVDACFAETIIDAMRPQNRAIFLNGAPLRQVIRLDRCTVHGRVETDAFGEGDRRPIGGLGAVSEDDPEARLATSDTLFVSDTVPAVRAERRQVGCIRFSHVPPDSVTPRLYRCTEGPAPVFDSLRYADPDYMLLRVQTGDHILRGAENRGEIGAYNRAAHTVRRDNIRRSIDDFLRFGHAAGLFCST</sequence>
<dbReference type="EMBL" id="FTOQ01000010">
    <property type="protein sequence ID" value="SIT01806.1"/>
    <property type="molecule type" value="Genomic_DNA"/>
</dbReference>
<keyword evidence="2" id="KW-1185">Reference proteome</keyword>
<dbReference type="RefSeq" id="WP_076449131.1">
    <property type="nucleotide sequence ID" value="NZ_FTOQ01000010.1"/>
</dbReference>
<evidence type="ECO:0008006" key="3">
    <source>
        <dbReference type="Google" id="ProtNLM"/>
    </source>
</evidence>
<name>A0A1N7NU57_9RHOB</name>
<accession>A0A1N7NU57</accession>
<dbReference type="STRING" id="633194.SAMN05421759_11056"/>
<dbReference type="OrthoDB" id="626916at2"/>
<protein>
    <recommendedName>
        <fullName evidence="3">Phage tail protein (Tail_P2_I)</fullName>
    </recommendedName>
</protein>
<evidence type="ECO:0000313" key="2">
    <source>
        <dbReference type="Proteomes" id="UP000186684"/>
    </source>
</evidence>
<dbReference type="Proteomes" id="UP000186684">
    <property type="component" value="Unassembled WGS sequence"/>
</dbReference>
<proteinExistence type="predicted"/>